<protein>
    <recommendedName>
        <fullName evidence="3">3'-phosphoadenosine 5'-phosphosulfate sulfotransferase (PAPS reductase)/FAD synthetase</fullName>
    </recommendedName>
</protein>
<evidence type="ECO:0000313" key="1">
    <source>
        <dbReference type="EMBL" id="SKA32764.1"/>
    </source>
</evidence>
<dbReference type="STRING" id="634771.SAMN04488128_103715"/>
<dbReference type="AlphaFoldDB" id="A0A1T4SWX4"/>
<dbReference type="RefSeq" id="WP_078671041.1">
    <property type="nucleotide sequence ID" value="NZ_FUWZ01000003.1"/>
</dbReference>
<organism evidence="1 2">
    <name type="scientific">Chitinophaga eiseniae</name>
    <dbReference type="NCBI Taxonomy" id="634771"/>
    <lineage>
        <taxon>Bacteria</taxon>
        <taxon>Pseudomonadati</taxon>
        <taxon>Bacteroidota</taxon>
        <taxon>Chitinophagia</taxon>
        <taxon>Chitinophagales</taxon>
        <taxon>Chitinophagaceae</taxon>
        <taxon>Chitinophaga</taxon>
    </lineage>
</organism>
<dbReference type="Proteomes" id="UP000190367">
    <property type="component" value="Unassembled WGS sequence"/>
</dbReference>
<evidence type="ECO:0008006" key="3">
    <source>
        <dbReference type="Google" id="ProtNLM"/>
    </source>
</evidence>
<gene>
    <name evidence="1" type="ORF">SAMN04488128_103715</name>
</gene>
<reference evidence="2" key="1">
    <citation type="submission" date="2017-02" db="EMBL/GenBank/DDBJ databases">
        <authorList>
            <person name="Varghese N."/>
            <person name="Submissions S."/>
        </authorList>
    </citation>
    <scope>NUCLEOTIDE SEQUENCE [LARGE SCALE GENOMIC DNA]</scope>
    <source>
        <strain evidence="2">DSM 22224</strain>
    </source>
</reference>
<accession>A0A1T4SWX4</accession>
<dbReference type="InterPro" id="IPR014729">
    <property type="entry name" value="Rossmann-like_a/b/a_fold"/>
</dbReference>
<dbReference type="SUPFAM" id="SSF52402">
    <property type="entry name" value="Adenine nucleotide alpha hydrolases-like"/>
    <property type="match status" value="1"/>
</dbReference>
<keyword evidence="2" id="KW-1185">Reference proteome</keyword>
<proteinExistence type="predicted"/>
<name>A0A1T4SWX4_9BACT</name>
<sequence length="376" mass="42780">MKAIQINLFRPVEEVLKQPLIVAYGLGVDSTAVLVELERRGIIPDAILFADTGEEKQETYDYLPIISSWLSLVGFPQVTVVRNKPKNLKKGFAYKSLGQEVIANRILPSLAYGRKSCSLKWKVAPQNKWTNRWQPALDYWKAGGKIKKIIGYDAGAKDMKRYAHSKGIKDAKYDYWYPLVEWGMDREMCKAAIQKAGLPVPPKSACKFCPATKPEELMEFRKSYLRGIVLMEARAVPRLRGHMNEQQLVADYQSRHSAWEQKLETARGASREKLLKQEPRLQALGSGCRGLWRTATKSRPAMMTDFIQNNGLLTGAEIEKLREAANMLDRPAVIELQRFSETVSWQELIEFFTVDLMDGDCGCTSNFSFTQLPYQE</sequence>
<dbReference type="Gene3D" id="3.40.50.620">
    <property type="entry name" value="HUPs"/>
    <property type="match status" value="1"/>
</dbReference>
<dbReference type="EMBL" id="FUWZ01000003">
    <property type="protein sequence ID" value="SKA32764.1"/>
    <property type="molecule type" value="Genomic_DNA"/>
</dbReference>
<evidence type="ECO:0000313" key="2">
    <source>
        <dbReference type="Proteomes" id="UP000190367"/>
    </source>
</evidence>
<dbReference type="OrthoDB" id="9774475at2"/>